<dbReference type="PROSITE" id="PS51450">
    <property type="entry name" value="LRR"/>
    <property type="match status" value="1"/>
</dbReference>
<dbReference type="AlphaFoldDB" id="A0A812UXV6"/>
<comment type="caution">
    <text evidence="2">The sequence shown here is derived from an EMBL/GenBank/DDBJ whole genome shotgun (WGS) entry which is preliminary data.</text>
</comment>
<feature type="region of interest" description="Disordered" evidence="1">
    <location>
        <begin position="203"/>
        <end position="227"/>
    </location>
</feature>
<name>A0A812UXV6_9DINO</name>
<dbReference type="Gene3D" id="3.80.10.10">
    <property type="entry name" value="Ribonuclease Inhibitor"/>
    <property type="match status" value="1"/>
</dbReference>
<dbReference type="PANTHER" id="PTHR24114:SF2">
    <property type="entry name" value="F-BOX DOMAIN-CONTAINING PROTEIN-RELATED"/>
    <property type="match status" value="1"/>
</dbReference>
<sequence length="759" mass="83245">MQTTRGGLPPRGGRCLTSGGAGLSPQDLCRQLEEEWQGLRVCLINAQEASPCRWCPLFGLSTPMCMICLAVKAEPVQVVSTRAENRHCIEPMISETQGPPVAVGVKRLKVHLRVSAAGVLADLLAQALSPPEDCVLPAASERKNARATQRFQGVSLHAGATSQPDPDRRQNFTHSGALTQTLGIAQEEVSLPVPNGTEQVEVEVGPPHPADGVRASNHREDEGGAGRRRKGLLGCRCPGIGAFFWRSRGQDPVLRFIAKKAAEPFEPAKEEPESKAEAAQAAVYSLRDEDGLLAYCRDAKVRLVRADFLRELLAEGRTMPRRQEAEGMRTKDGRPALLAQEELEAKLPGGQEGLTHRFSVMALSHSWESREIPDVARFQLRVLVEALDTFAKILQKIAPAQNLAKDWEAAIFVDYMSLYQFPRTEEQDVYFAKGMAHMHLLYAHDHTWSLRIEDLTPGLHDRPGPELSGTAKVFYLPKNAVAEVALADLRDTDETGSCGPGCHLGCRPPCRQLHRNSTPYRERGWCMAEIQWSLARKASWKSIRIPFREGRNCEAPMAPSEFRAQAERGTLKFTHRSDLEPVLQLQAKVFREKAAEATALNLGHLPEAQVQVLARALPHYERVEVVEVARSELTGEAFQALVRALPWSRLRQLNLTNSGFGDAEAEALGAGLGGHSSLRVLWLHGNRIGDSGLQALGGGKGSELKICLDVRRRDGKFQGRRCTSACAQAIAEGLADHKGLRDLSLDNNGFGDAGTEAWS</sequence>
<accession>A0A812UXV6</accession>
<dbReference type="InterPro" id="IPR052394">
    <property type="entry name" value="LRR-containing"/>
</dbReference>
<evidence type="ECO:0000256" key="1">
    <source>
        <dbReference type="SAM" id="MobiDB-lite"/>
    </source>
</evidence>
<dbReference type="SUPFAM" id="SSF52047">
    <property type="entry name" value="RNI-like"/>
    <property type="match status" value="1"/>
</dbReference>
<evidence type="ECO:0000313" key="2">
    <source>
        <dbReference type="EMBL" id="CAE7590140.1"/>
    </source>
</evidence>
<dbReference type="Proteomes" id="UP000604046">
    <property type="component" value="Unassembled WGS sequence"/>
</dbReference>
<evidence type="ECO:0000313" key="3">
    <source>
        <dbReference type="Proteomes" id="UP000604046"/>
    </source>
</evidence>
<dbReference type="EMBL" id="CAJNDS010002766">
    <property type="protein sequence ID" value="CAE7590140.1"/>
    <property type="molecule type" value="Genomic_DNA"/>
</dbReference>
<proteinExistence type="predicted"/>
<reference evidence="2" key="1">
    <citation type="submission" date="2021-02" db="EMBL/GenBank/DDBJ databases">
        <authorList>
            <person name="Dougan E. K."/>
            <person name="Rhodes N."/>
            <person name="Thang M."/>
            <person name="Chan C."/>
        </authorList>
    </citation>
    <scope>NUCLEOTIDE SEQUENCE</scope>
</reference>
<gene>
    <name evidence="2" type="primary">NLRP3</name>
    <name evidence="2" type="ORF">SNAT2548_LOCUS33612</name>
</gene>
<keyword evidence="3" id="KW-1185">Reference proteome</keyword>
<protein>
    <submittedName>
        <fullName evidence="2">NLRP3 protein</fullName>
    </submittedName>
</protein>
<organism evidence="2 3">
    <name type="scientific">Symbiodinium natans</name>
    <dbReference type="NCBI Taxonomy" id="878477"/>
    <lineage>
        <taxon>Eukaryota</taxon>
        <taxon>Sar</taxon>
        <taxon>Alveolata</taxon>
        <taxon>Dinophyceae</taxon>
        <taxon>Suessiales</taxon>
        <taxon>Symbiodiniaceae</taxon>
        <taxon>Symbiodinium</taxon>
    </lineage>
</organism>
<dbReference type="InterPro" id="IPR032675">
    <property type="entry name" value="LRR_dom_sf"/>
</dbReference>
<dbReference type="PANTHER" id="PTHR24114">
    <property type="entry name" value="LEUCINE RICH REPEAT FAMILY PROTEIN"/>
    <property type="match status" value="1"/>
</dbReference>
<dbReference type="InterPro" id="IPR001611">
    <property type="entry name" value="Leu-rich_rpt"/>
</dbReference>